<name>A0A117USC1_9SPHN</name>
<evidence type="ECO:0000313" key="3">
    <source>
        <dbReference type="Proteomes" id="UP000058012"/>
    </source>
</evidence>
<dbReference type="AlphaFoldDB" id="A0A117USC1"/>
<dbReference type="OrthoDB" id="7477938at2"/>
<gene>
    <name evidence="2" type="ORF">AQZ52_17745</name>
</gene>
<dbReference type="RefSeq" id="WP_067914362.1">
    <property type="nucleotide sequence ID" value="NZ_KQ954247.1"/>
</dbReference>
<dbReference type="STRING" id="1117702.AQZ52_17745"/>
<dbReference type="Proteomes" id="UP000058012">
    <property type="component" value="Unassembled WGS sequence"/>
</dbReference>
<keyword evidence="3" id="KW-1185">Reference proteome</keyword>
<sequence length="61" mass="7007">MKQVAFFDSAERQRAKQHAREQDDRDLQAGLISPEALNQQNGFFSGIDFSQASIRRRRLVA</sequence>
<proteinExistence type="predicted"/>
<evidence type="ECO:0000256" key="1">
    <source>
        <dbReference type="SAM" id="MobiDB-lite"/>
    </source>
</evidence>
<organism evidence="2 3">
    <name type="scientific">Novosphingobium fuchskuhlense</name>
    <dbReference type="NCBI Taxonomy" id="1117702"/>
    <lineage>
        <taxon>Bacteria</taxon>
        <taxon>Pseudomonadati</taxon>
        <taxon>Pseudomonadota</taxon>
        <taxon>Alphaproteobacteria</taxon>
        <taxon>Sphingomonadales</taxon>
        <taxon>Sphingomonadaceae</taxon>
        <taxon>Novosphingobium</taxon>
    </lineage>
</organism>
<protein>
    <submittedName>
        <fullName evidence="2">Uncharacterized protein</fullName>
    </submittedName>
</protein>
<feature type="compositionally biased region" description="Basic and acidic residues" evidence="1">
    <location>
        <begin position="9"/>
        <end position="25"/>
    </location>
</feature>
<feature type="region of interest" description="Disordered" evidence="1">
    <location>
        <begin position="1"/>
        <end position="25"/>
    </location>
</feature>
<accession>A0A117USC1</accession>
<dbReference type="EMBL" id="LLZS01000011">
    <property type="protein sequence ID" value="KUR69944.1"/>
    <property type="molecule type" value="Genomic_DNA"/>
</dbReference>
<evidence type="ECO:0000313" key="2">
    <source>
        <dbReference type="EMBL" id="KUR69944.1"/>
    </source>
</evidence>
<reference evidence="2 3" key="1">
    <citation type="submission" date="2015-10" db="EMBL/GenBank/DDBJ databases">
        <title>Draft genome sequence of Novosphingobium fuchskuhlense DSM 25065 isolated from a surface water sample of the southwest basin of Lake Grosse Fuchskuhle.</title>
        <authorList>
            <person name="Ruckert C."/>
            <person name="Winkler A."/>
            <person name="Glaeser J."/>
            <person name="Grossart H.-P."/>
            <person name="Kalinowski J."/>
            <person name="Glaeser S."/>
        </authorList>
    </citation>
    <scope>NUCLEOTIDE SEQUENCE [LARGE SCALE GENOMIC DNA]</scope>
    <source>
        <strain evidence="2 3">FNE08-7</strain>
    </source>
</reference>
<comment type="caution">
    <text evidence="2">The sequence shown here is derived from an EMBL/GenBank/DDBJ whole genome shotgun (WGS) entry which is preliminary data.</text>
</comment>